<keyword evidence="2" id="KW-1185">Reference proteome</keyword>
<dbReference type="Proteomes" id="UP000239800">
    <property type="component" value="Unassembled WGS sequence"/>
</dbReference>
<dbReference type="OrthoDB" id="1143555at2"/>
<sequence>MATVVKYITILILAALTLVSCSDGKSLQRYYVDKQDDDRFLKVDLAASLLKSENQVLTDEQQEIMNTIEKVNVVAYPNKGENVADYDSEKAIVKEIIGQEKYKTLMKMGSNKSGASLKYLGEEDAIDEIVIFASDDERGFALFRITGDKMEPAKMMRLMNSVESGDLDISQFNGIGEIFQSM</sequence>
<proteinExistence type="predicted"/>
<name>A0A2S7KPM2_9FLAO</name>
<dbReference type="EMBL" id="MQUB01000001">
    <property type="protein sequence ID" value="PQB04572.1"/>
    <property type="molecule type" value="Genomic_DNA"/>
</dbReference>
<evidence type="ECO:0008006" key="3">
    <source>
        <dbReference type="Google" id="ProtNLM"/>
    </source>
</evidence>
<protein>
    <recommendedName>
        <fullName evidence="3">DUF4252 domain-containing protein</fullName>
    </recommendedName>
</protein>
<evidence type="ECO:0000313" key="1">
    <source>
        <dbReference type="EMBL" id="PQB04572.1"/>
    </source>
</evidence>
<organism evidence="1 2">
    <name type="scientific">Aureitalea marina</name>
    <dbReference type="NCBI Taxonomy" id="930804"/>
    <lineage>
        <taxon>Bacteria</taxon>
        <taxon>Pseudomonadati</taxon>
        <taxon>Bacteroidota</taxon>
        <taxon>Flavobacteriia</taxon>
        <taxon>Flavobacteriales</taxon>
        <taxon>Flavobacteriaceae</taxon>
        <taxon>Aureitalea</taxon>
    </lineage>
</organism>
<accession>A0A2S7KPM2</accession>
<reference evidence="1 2" key="1">
    <citation type="submission" date="2016-11" db="EMBL/GenBank/DDBJ databases">
        <title>Trade-off between light-utilization and light-protection in marine flavobacteria.</title>
        <authorList>
            <person name="Kumagai Y."/>
        </authorList>
    </citation>
    <scope>NUCLEOTIDE SEQUENCE [LARGE SCALE GENOMIC DNA]</scope>
    <source>
        <strain evidence="1 2">NBRC 107741</strain>
    </source>
</reference>
<comment type="caution">
    <text evidence="1">The sequence shown here is derived from an EMBL/GenBank/DDBJ whole genome shotgun (WGS) entry which is preliminary data.</text>
</comment>
<dbReference type="PROSITE" id="PS51257">
    <property type="entry name" value="PROKAR_LIPOPROTEIN"/>
    <property type="match status" value="1"/>
</dbReference>
<gene>
    <name evidence="1" type="ORF">BST85_06410</name>
</gene>
<dbReference type="Pfam" id="PF14060">
    <property type="entry name" value="DUF4252"/>
    <property type="match status" value="1"/>
</dbReference>
<dbReference type="AlphaFoldDB" id="A0A2S7KPM2"/>
<dbReference type="InterPro" id="IPR025348">
    <property type="entry name" value="DUF4252"/>
</dbReference>
<evidence type="ECO:0000313" key="2">
    <source>
        <dbReference type="Proteomes" id="UP000239800"/>
    </source>
</evidence>
<dbReference type="RefSeq" id="WP_104812498.1">
    <property type="nucleotide sequence ID" value="NZ_MQUB01000001.1"/>
</dbReference>